<dbReference type="SUPFAM" id="SSF53474">
    <property type="entry name" value="alpha/beta-Hydrolases"/>
    <property type="match status" value="1"/>
</dbReference>
<gene>
    <name evidence="2" type="ORF">CLV59_107104</name>
</gene>
<comment type="caution">
    <text evidence="2">The sequence shown here is derived from an EMBL/GenBank/DDBJ whole genome shotgun (WGS) entry which is preliminary data.</text>
</comment>
<sequence>MNTENRMSSAQQCRYAVQVCQVVCSPTPELHIKNHMPGWNIVWSSLNINDPNFFIVAENVAEKIYVLAIRGSVMPVPFGKWAFLGDWVLEDLNDALAYWPYTSDGKPALISAGGYVGFTNLLLTKGTGGDTLLDFLKKKNKDLSKDFVITGYSLGGNLAKVYGSYYLHLNDADAPNKRYTYLYTFAAPSSGNTAFNDDLNKKFIGKQNHLQNTNDAVPYYPVAKGLAATAMLYAPDGPDAAVIVIPNTDPAVTIQQFYLGLSKGFERFDYQQPDPRSIMKFTNPIVAPTDSTFDNWKNQVIEQHKLDVYANEVLHPKTEHATAQAATV</sequence>
<keyword evidence="3" id="KW-1185">Reference proteome</keyword>
<evidence type="ECO:0000259" key="1">
    <source>
        <dbReference type="Pfam" id="PF01764"/>
    </source>
</evidence>
<name>A0A327VSI0_9BACT</name>
<evidence type="ECO:0000313" key="2">
    <source>
        <dbReference type="EMBL" id="RAJ77337.1"/>
    </source>
</evidence>
<dbReference type="EMBL" id="QLMA01000007">
    <property type="protein sequence ID" value="RAJ77337.1"/>
    <property type="molecule type" value="Genomic_DNA"/>
</dbReference>
<dbReference type="Gene3D" id="3.40.50.1820">
    <property type="entry name" value="alpha/beta hydrolase"/>
    <property type="match status" value="1"/>
</dbReference>
<dbReference type="AlphaFoldDB" id="A0A327VSI0"/>
<dbReference type="RefSeq" id="WP_111593939.1">
    <property type="nucleotide sequence ID" value="NZ_QLMA01000007.1"/>
</dbReference>
<dbReference type="OrthoDB" id="1223308at2"/>
<accession>A0A327VSI0</accession>
<organism evidence="2 3">
    <name type="scientific">Chitinophaga dinghuensis</name>
    <dbReference type="NCBI Taxonomy" id="1539050"/>
    <lineage>
        <taxon>Bacteria</taxon>
        <taxon>Pseudomonadati</taxon>
        <taxon>Bacteroidota</taxon>
        <taxon>Chitinophagia</taxon>
        <taxon>Chitinophagales</taxon>
        <taxon>Chitinophagaceae</taxon>
        <taxon>Chitinophaga</taxon>
    </lineage>
</organism>
<proteinExistence type="predicted"/>
<dbReference type="GO" id="GO:0006629">
    <property type="term" value="P:lipid metabolic process"/>
    <property type="evidence" value="ECO:0007669"/>
    <property type="project" value="InterPro"/>
</dbReference>
<dbReference type="InterPro" id="IPR002921">
    <property type="entry name" value="Fungal_lipase-type"/>
</dbReference>
<dbReference type="Proteomes" id="UP000249819">
    <property type="component" value="Unassembled WGS sequence"/>
</dbReference>
<feature type="domain" description="Fungal lipase-type" evidence="1">
    <location>
        <begin position="132"/>
        <end position="223"/>
    </location>
</feature>
<evidence type="ECO:0000313" key="3">
    <source>
        <dbReference type="Proteomes" id="UP000249819"/>
    </source>
</evidence>
<dbReference type="Pfam" id="PF01764">
    <property type="entry name" value="Lipase_3"/>
    <property type="match status" value="1"/>
</dbReference>
<protein>
    <submittedName>
        <fullName evidence="2">Lipase (Class 3)</fullName>
    </submittedName>
</protein>
<reference evidence="2 3" key="1">
    <citation type="submission" date="2018-06" db="EMBL/GenBank/DDBJ databases">
        <title>Genomic Encyclopedia of Archaeal and Bacterial Type Strains, Phase II (KMG-II): from individual species to whole genera.</title>
        <authorList>
            <person name="Goeker M."/>
        </authorList>
    </citation>
    <scope>NUCLEOTIDE SEQUENCE [LARGE SCALE GENOMIC DNA]</scope>
    <source>
        <strain evidence="2 3">DSM 29821</strain>
    </source>
</reference>
<dbReference type="InterPro" id="IPR029058">
    <property type="entry name" value="AB_hydrolase_fold"/>
</dbReference>